<keyword evidence="1" id="KW-0378">Hydrolase</keyword>
<dbReference type="Pfam" id="PF01725">
    <property type="entry name" value="Ham1p_like"/>
    <property type="match status" value="2"/>
</dbReference>
<sequence length="265" mass="30192">MFLNKQNVIGLKELKKISEIGIVEPIENSDFFLSNAFIKVFAAVQYVLKNKNQSLFQDIDKIIIDDSGLCVPALHFKPGVHSATYAGEPKNDIHNRLKLINEINKNSAAYFVGNEKRLPAFFVCFLFEIVFSNNQENLLFINNYSFNEAKYFVNQKLIEVETNLLGNVNMKSEGGFCSVEIPFSTFYKEFPSDLLIHVHYGFCIGEVSTQEQNLIEGAGHGYDAQFYSKMNSNLSFASITMEEKNKLSHRAFSMKAFQENLTQKK</sequence>
<dbReference type="KEGG" id="saqi:AXG55_00040"/>
<keyword evidence="2" id="KW-0546">Nucleotide metabolism</keyword>
<evidence type="ECO:0000313" key="3">
    <source>
        <dbReference type="EMBL" id="APJ02410.1"/>
    </source>
</evidence>
<dbReference type="STRING" id="1915309.AXG55_00040"/>
<dbReference type="EMBL" id="CP017834">
    <property type="protein sequence ID" value="APJ02410.1"/>
    <property type="molecule type" value="Genomic_DNA"/>
</dbReference>
<dbReference type="Gene3D" id="3.90.950.10">
    <property type="match status" value="1"/>
</dbReference>
<evidence type="ECO:0000256" key="2">
    <source>
        <dbReference type="ARBA" id="ARBA00023080"/>
    </source>
</evidence>
<name>A0A1L4CWS9_9BACT</name>
<evidence type="ECO:0000313" key="4">
    <source>
        <dbReference type="Proteomes" id="UP000184731"/>
    </source>
</evidence>
<dbReference type="InterPro" id="IPR029001">
    <property type="entry name" value="ITPase-like_fam"/>
</dbReference>
<accession>A0A1L4CWS9</accession>
<reference evidence="3 4" key="1">
    <citation type="submission" date="2016-10" db="EMBL/GenBank/DDBJ databases">
        <title>Silvanigrella aquatica sp. nov., isolated from a freshwater lake located in the Black Forest, Germany, description of Silvanigrellaceae fam. nov., Silvanigrellales ord. nov., reclassification of the order Bdellovibrionales in the class Oligoflexia, reclassification of the families Bacteriovoracaceae and Halobacteriovoraceae in the new order Bacteriovoracales ord. nov., and reclassification of the family Pseudobacteriovoracaceae in the order Oligoflexiales.</title>
        <authorList>
            <person name="Hahn M.W."/>
            <person name="Schmidt J."/>
            <person name="Koll U."/>
            <person name="Rohde M."/>
            <person name="Verbag S."/>
            <person name="Pitt A."/>
            <person name="Nakai R."/>
            <person name="Naganuma T."/>
            <person name="Lang E."/>
        </authorList>
    </citation>
    <scope>NUCLEOTIDE SEQUENCE [LARGE SCALE GENOMIC DNA]</scope>
    <source>
        <strain evidence="3 4">MWH-Nonnen-W8red</strain>
    </source>
</reference>
<keyword evidence="4" id="KW-1185">Reference proteome</keyword>
<protein>
    <recommendedName>
        <fullName evidence="5">Non-canonical purine NTP pyrophosphatase</fullName>
    </recommendedName>
</protein>
<dbReference type="GO" id="GO:0047429">
    <property type="term" value="F:nucleoside triphosphate diphosphatase activity"/>
    <property type="evidence" value="ECO:0007669"/>
    <property type="project" value="InterPro"/>
</dbReference>
<dbReference type="GO" id="GO:0009117">
    <property type="term" value="P:nucleotide metabolic process"/>
    <property type="evidence" value="ECO:0007669"/>
    <property type="project" value="UniProtKB-KW"/>
</dbReference>
<gene>
    <name evidence="3" type="ORF">AXG55_00040</name>
</gene>
<proteinExistence type="predicted"/>
<organism evidence="3 4">
    <name type="scientific">Silvanigrella aquatica</name>
    <dbReference type="NCBI Taxonomy" id="1915309"/>
    <lineage>
        <taxon>Bacteria</taxon>
        <taxon>Pseudomonadati</taxon>
        <taxon>Bdellovibrionota</taxon>
        <taxon>Oligoflexia</taxon>
        <taxon>Silvanigrellales</taxon>
        <taxon>Silvanigrellaceae</taxon>
        <taxon>Silvanigrella</taxon>
    </lineage>
</organism>
<evidence type="ECO:0000256" key="1">
    <source>
        <dbReference type="ARBA" id="ARBA00022801"/>
    </source>
</evidence>
<dbReference type="Proteomes" id="UP000184731">
    <property type="component" value="Chromosome"/>
</dbReference>
<dbReference type="InterPro" id="IPR002637">
    <property type="entry name" value="RdgB/HAM1"/>
</dbReference>
<evidence type="ECO:0008006" key="5">
    <source>
        <dbReference type="Google" id="ProtNLM"/>
    </source>
</evidence>
<dbReference type="GO" id="GO:0009143">
    <property type="term" value="P:nucleoside triphosphate catabolic process"/>
    <property type="evidence" value="ECO:0007669"/>
    <property type="project" value="InterPro"/>
</dbReference>
<dbReference type="AlphaFoldDB" id="A0A1L4CWS9"/>
<dbReference type="SUPFAM" id="SSF52972">
    <property type="entry name" value="ITPase-like"/>
    <property type="match status" value="2"/>
</dbReference>